<evidence type="ECO:0000313" key="1">
    <source>
        <dbReference type="EMBL" id="OBZ75318.1"/>
    </source>
</evidence>
<evidence type="ECO:0000313" key="2">
    <source>
        <dbReference type="Proteomes" id="UP000092993"/>
    </source>
</evidence>
<dbReference type="AlphaFoldDB" id="A0A1C7MET1"/>
<dbReference type="EMBL" id="LUGG01000004">
    <property type="protein sequence ID" value="OBZ75318.1"/>
    <property type="molecule type" value="Genomic_DNA"/>
</dbReference>
<reference evidence="1 2" key="1">
    <citation type="submission" date="2016-03" db="EMBL/GenBank/DDBJ databases">
        <title>Whole genome sequencing of Grifola frondosa 9006-11.</title>
        <authorList>
            <person name="Min B."/>
            <person name="Park H."/>
            <person name="Kim J.-G."/>
            <person name="Cho H."/>
            <person name="Oh Y.-L."/>
            <person name="Kong W.-S."/>
            <person name="Choi I.-G."/>
        </authorList>
    </citation>
    <scope>NUCLEOTIDE SEQUENCE [LARGE SCALE GENOMIC DNA]</scope>
    <source>
        <strain evidence="1 2">9006-11</strain>
    </source>
</reference>
<gene>
    <name evidence="1" type="ORF">A0H81_04975</name>
</gene>
<protein>
    <submittedName>
        <fullName evidence="1">Uncharacterized protein</fullName>
    </submittedName>
</protein>
<accession>A0A1C7MET1</accession>
<sequence length="66" mass="7454">MSDTERRQVYRFAVLLYDTLLPDCGSCDASVVLFDSVISTCWVLSSSCMPAPYAFYRSLAYLPFNP</sequence>
<comment type="caution">
    <text evidence="1">The sequence shown here is derived from an EMBL/GenBank/DDBJ whole genome shotgun (WGS) entry which is preliminary data.</text>
</comment>
<proteinExistence type="predicted"/>
<keyword evidence="2" id="KW-1185">Reference proteome</keyword>
<organism evidence="1 2">
    <name type="scientific">Grifola frondosa</name>
    <name type="common">Maitake</name>
    <name type="synonym">Polyporus frondosus</name>
    <dbReference type="NCBI Taxonomy" id="5627"/>
    <lineage>
        <taxon>Eukaryota</taxon>
        <taxon>Fungi</taxon>
        <taxon>Dikarya</taxon>
        <taxon>Basidiomycota</taxon>
        <taxon>Agaricomycotina</taxon>
        <taxon>Agaricomycetes</taxon>
        <taxon>Polyporales</taxon>
        <taxon>Grifolaceae</taxon>
        <taxon>Grifola</taxon>
    </lineage>
</organism>
<dbReference type="Proteomes" id="UP000092993">
    <property type="component" value="Unassembled WGS sequence"/>
</dbReference>
<name>A0A1C7MET1_GRIFR</name>